<protein>
    <submittedName>
        <fullName evidence="1">Uncharacterized protein</fullName>
    </submittedName>
</protein>
<accession>A0A0F7SFW3</accession>
<dbReference type="EMBL" id="LN483167">
    <property type="protein sequence ID" value="CDZ97210.1"/>
    <property type="molecule type" value="Genomic_DNA"/>
</dbReference>
<name>A0A0F7SFW3_PHARH</name>
<organism evidence="1">
    <name type="scientific">Phaffia rhodozyma</name>
    <name type="common">Yeast</name>
    <name type="synonym">Xanthophyllomyces dendrorhous</name>
    <dbReference type="NCBI Taxonomy" id="264483"/>
    <lineage>
        <taxon>Eukaryota</taxon>
        <taxon>Fungi</taxon>
        <taxon>Dikarya</taxon>
        <taxon>Basidiomycota</taxon>
        <taxon>Agaricomycotina</taxon>
        <taxon>Tremellomycetes</taxon>
        <taxon>Cystofilobasidiales</taxon>
        <taxon>Mrakiaceae</taxon>
        <taxon>Phaffia</taxon>
    </lineage>
</organism>
<reference evidence="1" key="1">
    <citation type="submission" date="2014-08" db="EMBL/GenBank/DDBJ databases">
        <authorList>
            <person name="Sharma Rahul"/>
            <person name="Thines Marco"/>
        </authorList>
    </citation>
    <scope>NUCLEOTIDE SEQUENCE</scope>
</reference>
<dbReference type="AlphaFoldDB" id="A0A0F7SFW3"/>
<proteinExistence type="predicted"/>
<sequence>MNHLLLRSRDFGVTRDWKFWRAQAINLLTIGHPKCNSQRRPLLRERSHSRHKSTVAKFALFLRMDERTMQQPAFYSS</sequence>
<evidence type="ECO:0000313" key="1">
    <source>
        <dbReference type="EMBL" id="CDZ97210.1"/>
    </source>
</evidence>